<dbReference type="Pfam" id="PF00990">
    <property type="entry name" value="GGDEF"/>
    <property type="match status" value="1"/>
</dbReference>
<dbReference type="Pfam" id="PF13487">
    <property type="entry name" value="HD_5"/>
    <property type="match status" value="1"/>
</dbReference>
<dbReference type="Gene3D" id="1.10.3210.10">
    <property type="entry name" value="Hypothetical protein af1432"/>
    <property type="match status" value="1"/>
</dbReference>
<dbReference type="InterPro" id="IPR029787">
    <property type="entry name" value="Nucleotide_cyclase"/>
</dbReference>
<dbReference type="AlphaFoldDB" id="X0S487"/>
<dbReference type="PROSITE" id="PS51831">
    <property type="entry name" value="HD"/>
    <property type="match status" value="1"/>
</dbReference>
<dbReference type="Gene3D" id="3.30.70.270">
    <property type="match status" value="1"/>
</dbReference>
<dbReference type="InterPro" id="IPR006674">
    <property type="entry name" value="HD_domain"/>
</dbReference>
<dbReference type="EMBL" id="BARS01000343">
    <property type="protein sequence ID" value="GAF75883.1"/>
    <property type="molecule type" value="Genomic_DNA"/>
</dbReference>
<evidence type="ECO:0000259" key="1">
    <source>
        <dbReference type="PROSITE" id="PS50887"/>
    </source>
</evidence>
<accession>X0S487</accession>
<reference evidence="4" key="1">
    <citation type="journal article" date="2014" name="Front. Microbiol.">
        <title>High frequency of phylogenetically diverse reductive dehalogenase-homologous genes in deep subseafloor sedimentary metagenomes.</title>
        <authorList>
            <person name="Kawai M."/>
            <person name="Futagami T."/>
            <person name="Toyoda A."/>
            <person name="Takaki Y."/>
            <person name="Nishi S."/>
            <person name="Hori S."/>
            <person name="Arai W."/>
            <person name="Tsubouchi T."/>
            <person name="Morono Y."/>
            <person name="Uchiyama I."/>
            <person name="Ito T."/>
            <person name="Fujiyama A."/>
            <person name="Inagaki F."/>
            <person name="Takami H."/>
        </authorList>
    </citation>
    <scope>NUCLEOTIDE SEQUENCE</scope>
    <source>
        <strain evidence="4">Expedition CK06-06</strain>
    </source>
</reference>
<evidence type="ECO:0000259" key="2">
    <source>
        <dbReference type="PROSITE" id="PS51831"/>
    </source>
</evidence>
<feature type="domain" description="HD" evidence="2">
    <location>
        <begin position="171"/>
        <end position="293"/>
    </location>
</feature>
<gene>
    <name evidence="4" type="ORF">S01H1_00884</name>
</gene>
<dbReference type="PANTHER" id="PTHR43155">
    <property type="entry name" value="CYCLIC DI-GMP PHOSPHODIESTERASE PA4108-RELATED"/>
    <property type="match status" value="1"/>
</dbReference>
<dbReference type="InterPro" id="IPR043128">
    <property type="entry name" value="Rev_trsase/Diguanyl_cyclase"/>
</dbReference>
<feature type="non-terminal residue" evidence="4">
    <location>
        <position position="1"/>
    </location>
</feature>
<dbReference type="SMART" id="SM00471">
    <property type="entry name" value="HDc"/>
    <property type="match status" value="1"/>
</dbReference>
<dbReference type="PANTHER" id="PTHR43155:SF2">
    <property type="entry name" value="CYCLIC DI-GMP PHOSPHODIESTERASE PA4108"/>
    <property type="match status" value="1"/>
</dbReference>
<dbReference type="PROSITE" id="PS51832">
    <property type="entry name" value="HD_GYP"/>
    <property type="match status" value="1"/>
</dbReference>
<feature type="domain" description="HD-GYP" evidence="3">
    <location>
        <begin position="149"/>
        <end position="344"/>
    </location>
</feature>
<evidence type="ECO:0000259" key="3">
    <source>
        <dbReference type="PROSITE" id="PS51832"/>
    </source>
</evidence>
<dbReference type="InterPro" id="IPR000160">
    <property type="entry name" value="GGDEF_dom"/>
</dbReference>
<dbReference type="CDD" id="cd01949">
    <property type="entry name" value="GGDEF"/>
    <property type="match status" value="1"/>
</dbReference>
<evidence type="ECO:0000313" key="4">
    <source>
        <dbReference type="EMBL" id="GAF75883.1"/>
    </source>
</evidence>
<dbReference type="InterPro" id="IPR037522">
    <property type="entry name" value="HD_GYP_dom"/>
</dbReference>
<organism evidence="4">
    <name type="scientific">marine sediment metagenome</name>
    <dbReference type="NCBI Taxonomy" id="412755"/>
    <lineage>
        <taxon>unclassified sequences</taxon>
        <taxon>metagenomes</taxon>
        <taxon>ecological metagenomes</taxon>
    </lineage>
</organism>
<dbReference type="PROSITE" id="PS50887">
    <property type="entry name" value="GGDEF"/>
    <property type="match status" value="1"/>
</dbReference>
<dbReference type="NCBIfam" id="TIGR00254">
    <property type="entry name" value="GGDEF"/>
    <property type="match status" value="1"/>
</dbReference>
<evidence type="ECO:0008006" key="5">
    <source>
        <dbReference type="Google" id="ProtNLM"/>
    </source>
</evidence>
<name>X0S487_9ZZZZ</name>
<dbReference type="SMART" id="SM00267">
    <property type="entry name" value="GGDEF"/>
    <property type="match status" value="1"/>
</dbReference>
<sequence length="344" mass="37834">GESLAIIIADVDDFKLYNDTYGHLAGDSALKSIAEALSRACRPTDIIGRYGGDEFMLILPNTNEGGALKVAERLLERIAQLQFRPEPEAEIIPLHLAIGVALYPDDGTTKEELIAHADAALYESKARPVTEKKITLAHEEGTDAELLRYPTSAFGVLHGLVRTVDRKDHYTKRHSEREAEYAVLLGQALKLSSQSQRALRIAGLLHDLGKIGIPDHLLRKPGPLTETERSVMRQHVLLTERIVGGVPQLTDVLAAAANHHERYDGSGYPRGLKGEEIPLLGRILAIADAFSAMTMDRPYRKALSWSTAVQELRQNTGTQFDPAMVEAFINEVLPQIDQEKAKAA</sequence>
<proteinExistence type="predicted"/>
<dbReference type="SUPFAM" id="SSF109604">
    <property type="entry name" value="HD-domain/PDEase-like"/>
    <property type="match status" value="1"/>
</dbReference>
<feature type="domain" description="GGDEF" evidence="1">
    <location>
        <begin position="2"/>
        <end position="139"/>
    </location>
</feature>
<comment type="caution">
    <text evidence="4">The sequence shown here is derived from an EMBL/GenBank/DDBJ whole genome shotgun (WGS) entry which is preliminary data.</text>
</comment>
<dbReference type="InterPro" id="IPR003607">
    <property type="entry name" value="HD/PDEase_dom"/>
</dbReference>
<dbReference type="CDD" id="cd00077">
    <property type="entry name" value="HDc"/>
    <property type="match status" value="1"/>
</dbReference>
<protein>
    <recommendedName>
        <fullName evidence="5">Diguanylate cyclase</fullName>
    </recommendedName>
</protein>
<dbReference type="SUPFAM" id="SSF55073">
    <property type="entry name" value="Nucleotide cyclase"/>
    <property type="match status" value="1"/>
</dbReference>